<gene>
    <name evidence="5" type="ORF">ElyMa_001712900</name>
</gene>
<keyword evidence="6" id="KW-1185">Reference proteome</keyword>
<evidence type="ECO:0000256" key="3">
    <source>
        <dbReference type="ARBA" id="ARBA00022694"/>
    </source>
</evidence>
<accession>A0AAV4JU30</accession>
<dbReference type="GO" id="GO:0005655">
    <property type="term" value="C:nucleolar ribonuclease P complex"/>
    <property type="evidence" value="ECO:0007669"/>
    <property type="project" value="TreeGrafter"/>
</dbReference>
<dbReference type="AlphaFoldDB" id="A0AAV4JU30"/>
<dbReference type="Proteomes" id="UP000762676">
    <property type="component" value="Unassembled WGS sequence"/>
</dbReference>
<evidence type="ECO:0000256" key="4">
    <source>
        <dbReference type="SAM" id="MobiDB-lite"/>
    </source>
</evidence>
<dbReference type="Pfam" id="PF01876">
    <property type="entry name" value="RNase_P_p30"/>
    <property type="match status" value="1"/>
</dbReference>
<comment type="subcellular location">
    <subcellularLocation>
        <location evidence="1">Nucleus</location>
    </subcellularLocation>
</comment>
<dbReference type="SUPFAM" id="SSF89550">
    <property type="entry name" value="PHP domain-like"/>
    <property type="match status" value="1"/>
</dbReference>
<dbReference type="GO" id="GO:0003723">
    <property type="term" value="F:RNA binding"/>
    <property type="evidence" value="ECO:0007669"/>
    <property type="project" value="TreeGrafter"/>
</dbReference>
<feature type="region of interest" description="Disordered" evidence="4">
    <location>
        <begin position="245"/>
        <end position="306"/>
    </location>
</feature>
<feature type="compositionally biased region" description="Basic and acidic residues" evidence="4">
    <location>
        <begin position="284"/>
        <end position="306"/>
    </location>
</feature>
<proteinExistence type="inferred from homology"/>
<sequence>MGQMRVGFERVAINNVVKGLQSGKTKKQAGKPQSVIKPPSNILLNEATMQALQTKQPKLQQVSRFTTVLDDFSNTHRLSTPEVQAYDIIAVQPTDEKTFQLACSTLDVDIICLNFSEQLGFSLKRPLIKLAIKRGIHFEILYSPALKDNSVKRNIISNSMSLINISRGKGVIISSGAQKPIELRSPWDVINLGKVFGLSQLQAKDSISRNCRAVLKHGEARKTCKTVISVADASKLKPDEEWILHPSRTDMMHGKRTAAAQHDDQTSEEEEDSGNDESDASEPDSEKEMNDSVVHPENKKIKLDIS</sequence>
<organism evidence="5 6">
    <name type="scientific">Elysia marginata</name>
    <dbReference type="NCBI Taxonomy" id="1093978"/>
    <lineage>
        <taxon>Eukaryota</taxon>
        <taxon>Metazoa</taxon>
        <taxon>Spiralia</taxon>
        <taxon>Lophotrochozoa</taxon>
        <taxon>Mollusca</taxon>
        <taxon>Gastropoda</taxon>
        <taxon>Heterobranchia</taxon>
        <taxon>Euthyneura</taxon>
        <taxon>Panpulmonata</taxon>
        <taxon>Sacoglossa</taxon>
        <taxon>Placobranchoidea</taxon>
        <taxon>Plakobranchidae</taxon>
        <taxon>Elysia</taxon>
    </lineage>
</organism>
<dbReference type="PANTHER" id="PTHR13031">
    <property type="entry name" value="RIBONUCLEASE P SUBUNIT P30"/>
    <property type="match status" value="1"/>
</dbReference>
<name>A0AAV4JU30_9GAST</name>
<dbReference type="InterPro" id="IPR002738">
    <property type="entry name" value="RNase_P_p30"/>
</dbReference>
<evidence type="ECO:0000256" key="2">
    <source>
        <dbReference type="ARBA" id="ARBA00007331"/>
    </source>
</evidence>
<keyword evidence="3" id="KW-0819">tRNA processing</keyword>
<dbReference type="GO" id="GO:0008033">
    <property type="term" value="P:tRNA processing"/>
    <property type="evidence" value="ECO:0007669"/>
    <property type="project" value="UniProtKB-KW"/>
</dbReference>
<dbReference type="PANTHER" id="PTHR13031:SF0">
    <property type="entry name" value="RIBONUCLEASE P PROTEIN SUBUNIT P30"/>
    <property type="match status" value="1"/>
</dbReference>
<dbReference type="Gene3D" id="3.20.20.140">
    <property type="entry name" value="Metal-dependent hydrolases"/>
    <property type="match status" value="1"/>
</dbReference>
<reference evidence="5 6" key="1">
    <citation type="journal article" date="2021" name="Elife">
        <title>Chloroplast acquisition without the gene transfer in kleptoplastic sea slugs, Plakobranchus ocellatus.</title>
        <authorList>
            <person name="Maeda T."/>
            <person name="Takahashi S."/>
            <person name="Yoshida T."/>
            <person name="Shimamura S."/>
            <person name="Takaki Y."/>
            <person name="Nagai Y."/>
            <person name="Toyoda A."/>
            <person name="Suzuki Y."/>
            <person name="Arimoto A."/>
            <person name="Ishii H."/>
            <person name="Satoh N."/>
            <person name="Nishiyama T."/>
            <person name="Hasebe M."/>
            <person name="Maruyama T."/>
            <person name="Minagawa J."/>
            <person name="Obokata J."/>
            <person name="Shigenobu S."/>
        </authorList>
    </citation>
    <scope>NUCLEOTIDE SEQUENCE [LARGE SCALE GENOMIC DNA]</scope>
</reference>
<comment type="similarity">
    <text evidence="2">Belongs to the eukaryotic/archaeal RNase P protein component 3 family.</text>
</comment>
<dbReference type="EMBL" id="BMAT01003466">
    <property type="protein sequence ID" value="GFS26283.1"/>
    <property type="molecule type" value="Genomic_DNA"/>
</dbReference>
<evidence type="ECO:0000256" key="1">
    <source>
        <dbReference type="ARBA" id="ARBA00004123"/>
    </source>
</evidence>
<evidence type="ECO:0000313" key="6">
    <source>
        <dbReference type="Proteomes" id="UP000762676"/>
    </source>
</evidence>
<evidence type="ECO:0000313" key="5">
    <source>
        <dbReference type="EMBL" id="GFS26283.1"/>
    </source>
</evidence>
<dbReference type="InterPro" id="IPR016195">
    <property type="entry name" value="Pol/histidinol_Pase-like"/>
</dbReference>
<feature type="compositionally biased region" description="Acidic residues" evidence="4">
    <location>
        <begin position="266"/>
        <end position="283"/>
    </location>
</feature>
<protein>
    <submittedName>
        <fullName evidence="5">Ribonuclease P protein subunit p30</fullName>
    </submittedName>
</protein>
<comment type="caution">
    <text evidence="5">The sequence shown here is derived from an EMBL/GenBank/DDBJ whole genome shotgun (WGS) entry which is preliminary data.</text>
</comment>